<dbReference type="PANTHER" id="PTHR42794:SF1">
    <property type="entry name" value="HEMIN IMPORT ATP-BINDING PROTEIN HMUV"/>
    <property type="match status" value="1"/>
</dbReference>
<dbReference type="PROSITE" id="PS50893">
    <property type="entry name" value="ABC_TRANSPORTER_2"/>
    <property type="match status" value="1"/>
</dbReference>
<evidence type="ECO:0000256" key="2">
    <source>
        <dbReference type="ARBA" id="ARBA00022741"/>
    </source>
</evidence>
<keyword evidence="4" id="KW-1278">Translocase</keyword>
<dbReference type="Pfam" id="PF00005">
    <property type="entry name" value="ABC_tran"/>
    <property type="match status" value="1"/>
</dbReference>
<evidence type="ECO:0000259" key="5">
    <source>
        <dbReference type="PROSITE" id="PS50893"/>
    </source>
</evidence>
<evidence type="ECO:0000256" key="1">
    <source>
        <dbReference type="ARBA" id="ARBA00022448"/>
    </source>
</evidence>
<dbReference type="InterPro" id="IPR027417">
    <property type="entry name" value="P-loop_NTPase"/>
</dbReference>
<protein>
    <submittedName>
        <fullName evidence="6">Adenosylcobinamide amidohydrolase</fullName>
    </submittedName>
</protein>
<evidence type="ECO:0000256" key="3">
    <source>
        <dbReference type="ARBA" id="ARBA00022840"/>
    </source>
</evidence>
<reference evidence="6 7" key="1">
    <citation type="submission" date="2024-09" db="EMBL/GenBank/DDBJ databases">
        <authorList>
            <person name="Sun Q."/>
            <person name="Mori K."/>
        </authorList>
    </citation>
    <scope>NUCLEOTIDE SEQUENCE [LARGE SCALE GENOMIC DNA]</scope>
    <source>
        <strain evidence="6 7">CGMCC 1.9126</strain>
    </source>
</reference>
<name>A0ABV6KM50_9BACI</name>
<dbReference type="EMBL" id="JBHLUU010000010">
    <property type="protein sequence ID" value="MFC0474077.1"/>
    <property type="molecule type" value="Genomic_DNA"/>
</dbReference>
<evidence type="ECO:0000256" key="4">
    <source>
        <dbReference type="ARBA" id="ARBA00022967"/>
    </source>
</evidence>
<dbReference type="SMART" id="SM00382">
    <property type="entry name" value="AAA"/>
    <property type="match status" value="1"/>
</dbReference>
<dbReference type="SUPFAM" id="SSF52540">
    <property type="entry name" value="P-loop containing nucleoside triphosphate hydrolases"/>
    <property type="match status" value="1"/>
</dbReference>
<dbReference type="Pfam" id="PF01955">
    <property type="entry name" value="CbiZ"/>
    <property type="match status" value="1"/>
</dbReference>
<gene>
    <name evidence="6" type="ORF">ACFFHF_01985</name>
</gene>
<dbReference type="PANTHER" id="PTHR42794">
    <property type="entry name" value="HEMIN IMPORT ATP-BINDING PROTEIN HMUV"/>
    <property type="match status" value="1"/>
</dbReference>
<dbReference type="InterPro" id="IPR003439">
    <property type="entry name" value="ABC_transporter-like_ATP-bd"/>
</dbReference>
<comment type="caution">
    <text evidence="6">The sequence shown here is derived from an EMBL/GenBank/DDBJ whole genome shotgun (WGS) entry which is preliminary data.</text>
</comment>
<evidence type="ECO:0000313" key="6">
    <source>
        <dbReference type="EMBL" id="MFC0474077.1"/>
    </source>
</evidence>
<keyword evidence="7" id="KW-1185">Reference proteome</keyword>
<dbReference type="CDD" id="cd03214">
    <property type="entry name" value="ABC_Iron-Siderophores_B12_Hemin"/>
    <property type="match status" value="1"/>
</dbReference>
<evidence type="ECO:0000313" key="7">
    <source>
        <dbReference type="Proteomes" id="UP001589738"/>
    </source>
</evidence>
<sequence length="492" mass="54852">MLHIQHVSGGYAGHSIVKDISFEVNKGEMLGILGPNGSGKTTLLKIISGILPASEGTISIDGNKLSEYSPKELAKLIAVLPQHAADPFSYTVKETISLGRYAHQRGWFNSWSKEDEETVLRVMEQTGTLSLQDRNIQDLSGGERQRVYLAQALAQEPRILLLDEPTNHLDLSYQKELFDLLKKWSKECELMVVSIFHDLNLAGLYCDRLLLLHEGKIVIEDTPNEVLKQERIQTVYHTKIAKQPHPKVPVPQMVLLPEWENEQIEEIYQVDPSVIQASSERIVVKTEQPLKTMSSGVIGSGTGWYQNFVNRHVDKTYNCSDHKQEMAHYLERNGFLPGETVGMMTAVKLEDVSYKLYIDGNVSIFVVVTAGVGNAIDASVMDREVFDYKPGTINTWVFVNGELSEEAFIQSIMTATEVKVKVLQNEEVLDLNTGTLATGTSTDSILIAATQKGTSIEYAGSFTQLGRLISRGVFECTTEAIRKSRLRKEGMS</sequence>
<dbReference type="InterPro" id="IPR003593">
    <property type="entry name" value="AAA+_ATPase"/>
</dbReference>
<keyword evidence="3" id="KW-0067">ATP-binding</keyword>
<feature type="domain" description="ABC transporter" evidence="5">
    <location>
        <begin position="2"/>
        <end position="239"/>
    </location>
</feature>
<keyword evidence="1" id="KW-0813">Transport</keyword>
<dbReference type="Gene3D" id="3.40.50.300">
    <property type="entry name" value="P-loop containing nucleotide triphosphate hydrolases"/>
    <property type="match status" value="1"/>
</dbReference>
<dbReference type="RefSeq" id="WP_377057509.1">
    <property type="nucleotide sequence ID" value="NZ_JBHLUU010000010.1"/>
</dbReference>
<proteinExistence type="predicted"/>
<accession>A0ABV6KM50</accession>
<dbReference type="InterPro" id="IPR002808">
    <property type="entry name" value="AdoCbi_amidolase"/>
</dbReference>
<dbReference type="Proteomes" id="UP001589738">
    <property type="component" value="Unassembled WGS sequence"/>
</dbReference>
<organism evidence="6 7">
    <name type="scientific">Robertmurraya beringensis</name>
    <dbReference type="NCBI Taxonomy" id="641660"/>
    <lineage>
        <taxon>Bacteria</taxon>
        <taxon>Bacillati</taxon>
        <taxon>Bacillota</taxon>
        <taxon>Bacilli</taxon>
        <taxon>Bacillales</taxon>
        <taxon>Bacillaceae</taxon>
        <taxon>Robertmurraya</taxon>
    </lineage>
</organism>
<keyword evidence="2" id="KW-0547">Nucleotide-binding</keyword>